<dbReference type="InterPro" id="IPR023335">
    <property type="entry name" value="ATP12_ortho_dom_sf"/>
</dbReference>
<dbReference type="Proteomes" id="UP001597299">
    <property type="component" value="Unassembled WGS sequence"/>
</dbReference>
<keyword evidence="2" id="KW-0809">Transit peptide</keyword>
<evidence type="ECO:0000256" key="2">
    <source>
        <dbReference type="ARBA" id="ARBA00022946"/>
    </source>
</evidence>
<keyword evidence="3" id="KW-0143">Chaperone</keyword>
<dbReference type="PANTHER" id="PTHR21013:SF10">
    <property type="entry name" value="ATP SYNTHASE MITOCHONDRIAL F1 COMPLEX ASSEMBLY FACTOR 2"/>
    <property type="match status" value="1"/>
</dbReference>
<keyword evidence="5" id="KW-1185">Reference proteome</keyword>
<gene>
    <name evidence="4" type="ORF">ACFSNC_21705</name>
</gene>
<dbReference type="InterPro" id="IPR011419">
    <property type="entry name" value="ATP12_ATP_synth-F1-assembly"/>
</dbReference>
<evidence type="ECO:0000256" key="1">
    <source>
        <dbReference type="ARBA" id="ARBA00008231"/>
    </source>
</evidence>
<sequence length="240" mass="25798">MSLGNAAAPIKRFYKEVGTAAGPAGFQVQLDGRPVRTPGRNPLALASEALAREVAAEWAAQGETLDPLSMPLTRLVNSALDGVVAAKEEVGAEVVRYAGSDLVCYRAEGPARLVALQAELWDPVLAFAQERLDARFRLAEGVMPVAQPPEALDAIRASLPDEPLRLAALNLMTVLSGSALISLAVLHGRLTADEAWRAAHIDEEVQEQAWGTDHEAELRRQARWRDFRAAARLLELVGAA</sequence>
<reference evidence="5" key="1">
    <citation type="journal article" date="2019" name="Int. J. Syst. Evol. Microbiol.">
        <title>The Global Catalogue of Microorganisms (GCM) 10K type strain sequencing project: providing services to taxonomists for standard genome sequencing and annotation.</title>
        <authorList>
            <consortium name="The Broad Institute Genomics Platform"/>
            <consortium name="The Broad Institute Genome Sequencing Center for Infectious Disease"/>
            <person name="Wu L."/>
            <person name="Ma J."/>
        </authorList>
    </citation>
    <scope>NUCLEOTIDE SEQUENCE [LARGE SCALE GENOMIC DNA]</scope>
    <source>
        <strain evidence="5">CCM 7435</strain>
    </source>
</reference>
<dbReference type="Gene3D" id="1.10.3580.10">
    <property type="entry name" value="ATP12 ATPase"/>
    <property type="match status" value="1"/>
</dbReference>
<name>A0ABW4Z347_9HYPH</name>
<dbReference type="PANTHER" id="PTHR21013">
    <property type="entry name" value="ATP SYNTHASE MITOCHONDRIAL F1 COMPLEX ASSEMBLY FACTOR 2/ATP12 PROTEIN, MITOCHONDRIAL PRECURSOR"/>
    <property type="match status" value="1"/>
</dbReference>
<dbReference type="SUPFAM" id="SSF160909">
    <property type="entry name" value="ATP12-like"/>
    <property type="match status" value="1"/>
</dbReference>
<evidence type="ECO:0000256" key="3">
    <source>
        <dbReference type="ARBA" id="ARBA00023186"/>
    </source>
</evidence>
<protein>
    <submittedName>
        <fullName evidence="4">ATP12 family chaperone protein</fullName>
    </submittedName>
</protein>
<comment type="caution">
    <text evidence="4">The sequence shown here is derived from an EMBL/GenBank/DDBJ whole genome shotgun (WGS) entry which is preliminary data.</text>
</comment>
<proteinExistence type="inferred from homology"/>
<organism evidence="4 5">
    <name type="scientific">Ancylobacter oerskovii</name>
    <dbReference type="NCBI Taxonomy" id="459519"/>
    <lineage>
        <taxon>Bacteria</taxon>
        <taxon>Pseudomonadati</taxon>
        <taxon>Pseudomonadota</taxon>
        <taxon>Alphaproteobacteria</taxon>
        <taxon>Hyphomicrobiales</taxon>
        <taxon>Xanthobacteraceae</taxon>
        <taxon>Ancylobacter</taxon>
    </lineage>
</organism>
<dbReference type="EMBL" id="JBHUHD010000001">
    <property type="protein sequence ID" value="MFD2143032.1"/>
    <property type="molecule type" value="Genomic_DNA"/>
</dbReference>
<dbReference type="InterPro" id="IPR042272">
    <property type="entry name" value="ATP12_ATP_synth-F1-assembly_N"/>
</dbReference>
<accession>A0ABW4Z347</accession>
<evidence type="ECO:0000313" key="5">
    <source>
        <dbReference type="Proteomes" id="UP001597299"/>
    </source>
</evidence>
<evidence type="ECO:0000313" key="4">
    <source>
        <dbReference type="EMBL" id="MFD2143032.1"/>
    </source>
</evidence>
<dbReference type="Pfam" id="PF07542">
    <property type="entry name" value="ATP12"/>
    <property type="match status" value="1"/>
</dbReference>
<comment type="similarity">
    <text evidence="1">Belongs to the ATP12 family.</text>
</comment>
<dbReference type="Gene3D" id="3.30.2180.10">
    <property type="entry name" value="ATP12-like"/>
    <property type="match status" value="1"/>
</dbReference>
<dbReference type="RefSeq" id="WP_213355992.1">
    <property type="nucleotide sequence ID" value="NZ_JAHBGB010000044.1"/>
</dbReference>